<keyword evidence="3" id="KW-1185">Reference proteome</keyword>
<dbReference type="PANTHER" id="PTHR43143">
    <property type="entry name" value="METALLOPHOSPHOESTERASE, CALCINEURIN SUPERFAMILY"/>
    <property type="match status" value="1"/>
</dbReference>
<reference evidence="2 3" key="1">
    <citation type="submission" date="2020-04" db="EMBL/GenBank/DDBJ databases">
        <title>Rhizobium sp. S-51 isolated from soil.</title>
        <authorList>
            <person name="Dahal R.H."/>
        </authorList>
    </citation>
    <scope>NUCLEOTIDE SEQUENCE [LARGE SCALE GENOMIC DNA]</scope>
    <source>
        <strain evidence="2 3">S-51</strain>
    </source>
</reference>
<dbReference type="EMBL" id="JABBGK010000001">
    <property type="protein sequence ID" value="NML73159.1"/>
    <property type="molecule type" value="Genomic_DNA"/>
</dbReference>
<dbReference type="GO" id="GO:0016787">
    <property type="term" value="F:hydrolase activity"/>
    <property type="evidence" value="ECO:0007669"/>
    <property type="project" value="InterPro"/>
</dbReference>
<comment type="caution">
    <text evidence="2">The sequence shown here is derived from an EMBL/GenBank/DDBJ whole genome shotgun (WGS) entry which is preliminary data.</text>
</comment>
<accession>A0A7Y0ATJ0</accession>
<dbReference type="InterPro" id="IPR051918">
    <property type="entry name" value="STPP_CPPED1"/>
</dbReference>
<evidence type="ECO:0000259" key="1">
    <source>
        <dbReference type="Pfam" id="PF00149"/>
    </source>
</evidence>
<protein>
    <submittedName>
        <fullName evidence="2">Metallophosphoesterase</fullName>
    </submittedName>
</protein>
<proteinExistence type="predicted"/>
<dbReference type="Pfam" id="PF00149">
    <property type="entry name" value="Metallophos"/>
    <property type="match status" value="1"/>
</dbReference>
<dbReference type="Gene3D" id="3.60.21.10">
    <property type="match status" value="1"/>
</dbReference>
<dbReference type="InterPro" id="IPR029052">
    <property type="entry name" value="Metallo-depent_PP-like"/>
</dbReference>
<dbReference type="AlphaFoldDB" id="A0A7Y0ATJ0"/>
<feature type="domain" description="Calcineurin-like phosphoesterase" evidence="1">
    <location>
        <begin position="85"/>
        <end position="356"/>
    </location>
</feature>
<evidence type="ECO:0000313" key="3">
    <source>
        <dbReference type="Proteomes" id="UP000541470"/>
    </source>
</evidence>
<dbReference type="SUPFAM" id="SSF56300">
    <property type="entry name" value="Metallo-dependent phosphatases"/>
    <property type="match status" value="1"/>
</dbReference>
<dbReference type="PANTHER" id="PTHR43143:SF1">
    <property type="entry name" value="SERINE_THREONINE-PROTEIN PHOSPHATASE CPPED1"/>
    <property type="match status" value="1"/>
</dbReference>
<sequence length="415" mass="45356">MKPLLVPAQDKHGRLTFRRPAVRICKRPTSVLSPQSSLGSRHGCGRQAGVITRRQILGAGAFAALGIAGEASHPASAAGKRTDVTFLVINDVHACRIGDALSPGCATEGKTDASLLKHVAALNNVHTLRWPTEIDGRQTGLTGGGEPITSPRGVVACGDITDDGGGQTALLREGAQLRQFAQRYEEGPGPGRVRYPVYVGLGNHDLDQDGKPPEVNWYRDELRDYVRMNHKPSVFFRPPYPADNYDEASDSYSWNWETLHLVQLQRFAGDTTKGAASGLPWLKHDLETYAADGRPVVLFQHYGWDAFSRERWDPANRQFDDAGSGAPHWWSDAERQAFRDVIAGHNVVALFHGHEHDTPMIYQADGLDIVKPTAAYKGGFGIVRITDRFMDVVLAEASDDKGGIRFLAAHAKPLG</sequence>
<gene>
    <name evidence="2" type="ORF">HHL25_03365</name>
</gene>
<dbReference type="Proteomes" id="UP000541470">
    <property type="component" value="Unassembled WGS sequence"/>
</dbReference>
<dbReference type="InterPro" id="IPR004843">
    <property type="entry name" value="Calcineurin-like_PHP"/>
</dbReference>
<organism evidence="2 3">
    <name type="scientific">Rhizobium terricola</name>
    <dbReference type="NCBI Taxonomy" id="2728849"/>
    <lineage>
        <taxon>Bacteria</taxon>
        <taxon>Pseudomonadati</taxon>
        <taxon>Pseudomonadota</taxon>
        <taxon>Alphaproteobacteria</taxon>
        <taxon>Hyphomicrobiales</taxon>
        <taxon>Rhizobiaceae</taxon>
        <taxon>Rhizobium/Agrobacterium group</taxon>
        <taxon>Rhizobium</taxon>
    </lineage>
</organism>
<evidence type="ECO:0000313" key="2">
    <source>
        <dbReference type="EMBL" id="NML73159.1"/>
    </source>
</evidence>
<name>A0A7Y0ATJ0_9HYPH</name>